<evidence type="ECO:0000313" key="1">
    <source>
        <dbReference type="EMBL" id="MBN4068587.1"/>
    </source>
</evidence>
<comment type="caution">
    <text evidence="1">The sequence shown here is derived from an EMBL/GenBank/DDBJ whole genome shotgun (WGS) entry which is preliminary data.</text>
</comment>
<dbReference type="EMBL" id="JAFITO010000027">
    <property type="protein sequence ID" value="MBN4068587.1"/>
    <property type="molecule type" value="Genomic_DNA"/>
</dbReference>
<evidence type="ECO:0000313" key="2">
    <source>
        <dbReference type="Proteomes" id="UP000717534"/>
    </source>
</evidence>
<gene>
    <name evidence="1" type="ORF">JYU06_03580</name>
</gene>
<accession>A0ABS3AUD6</accession>
<organism evidence="1 2">
    <name type="scientific">Desulfotalea psychrophila</name>
    <dbReference type="NCBI Taxonomy" id="84980"/>
    <lineage>
        <taxon>Bacteria</taxon>
        <taxon>Pseudomonadati</taxon>
        <taxon>Thermodesulfobacteriota</taxon>
        <taxon>Desulfobulbia</taxon>
        <taxon>Desulfobulbales</taxon>
        <taxon>Desulfocapsaceae</taxon>
        <taxon>Desulfotalea</taxon>
    </lineage>
</organism>
<protein>
    <submittedName>
        <fullName evidence="1">Uncharacterized protein</fullName>
    </submittedName>
</protein>
<dbReference type="Proteomes" id="UP000717534">
    <property type="component" value="Unassembled WGS sequence"/>
</dbReference>
<proteinExistence type="predicted"/>
<reference evidence="1 2" key="1">
    <citation type="submission" date="2021-02" db="EMBL/GenBank/DDBJ databases">
        <title>Activity-based single-cell genomes from oceanic crustal fluid captures similar information to metagenomic and metatranscriptomic surveys with orders of magnitude less sampling.</title>
        <authorList>
            <person name="D'Angelo T.S."/>
            <person name="Orcutt B.N."/>
        </authorList>
    </citation>
    <scope>NUCLEOTIDE SEQUENCE [LARGE SCALE GENOMIC DNA]</scope>
    <source>
        <strain evidence="1">AH-315-G02</strain>
    </source>
</reference>
<name>A0ABS3AUD6_9BACT</name>
<sequence length="150" mass="16492">MATGMGIKQYQSNKQFHVVKYDISENGETVTVANTGTPIDGINIIVPPGAISKDGEIFLGYETGKFLPTIHGIPSRIVLVIETPGITNYENPIEVIVPLATMEKDWIGVAGYKIDKEGQLEPLTTISLDKVSNRATFVTFAPLKMTWVYY</sequence>
<keyword evidence="2" id="KW-1185">Reference proteome</keyword>